<dbReference type="PANTHER" id="PTHR43429:SF3">
    <property type="entry name" value="NITRITE REDUCTASE [NAD(P)H]"/>
    <property type="match status" value="1"/>
</dbReference>
<dbReference type="InterPro" id="IPR016156">
    <property type="entry name" value="FAD/NAD-linked_Rdtase_dimer_sf"/>
</dbReference>
<name>A0ABT8TKZ1_9GAMM</name>
<dbReference type="Proteomes" id="UP001168380">
    <property type="component" value="Unassembled WGS sequence"/>
</dbReference>
<dbReference type="PRINTS" id="PR00368">
    <property type="entry name" value="FADPNR"/>
</dbReference>
<evidence type="ECO:0000259" key="6">
    <source>
        <dbReference type="Pfam" id="PF18267"/>
    </source>
</evidence>
<feature type="domain" description="FAD/NAD(P)-binding" evidence="5">
    <location>
        <begin position="29"/>
        <end position="311"/>
    </location>
</feature>
<organism evidence="7 8">
    <name type="scientific">Gilvimarinus algae</name>
    <dbReference type="NCBI Taxonomy" id="3058037"/>
    <lineage>
        <taxon>Bacteria</taxon>
        <taxon>Pseudomonadati</taxon>
        <taxon>Pseudomonadota</taxon>
        <taxon>Gammaproteobacteria</taxon>
        <taxon>Cellvibrionales</taxon>
        <taxon>Cellvibrionaceae</taxon>
        <taxon>Gilvimarinus</taxon>
    </lineage>
</organism>
<evidence type="ECO:0000256" key="2">
    <source>
        <dbReference type="ARBA" id="ARBA00006442"/>
    </source>
</evidence>
<evidence type="ECO:0000256" key="3">
    <source>
        <dbReference type="ARBA" id="ARBA00022630"/>
    </source>
</evidence>
<feature type="domain" description="NADH-rubredoxin oxidoreductase C-terminal" evidence="6">
    <location>
        <begin position="350"/>
        <end position="416"/>
    </location>
</feature>
<evidence type="ECO:0000259" key="5">
    <source>
        <dbReference type="Pfam" id="PF07992"/>
    </source>
</evidence>
<dbReference type="Gene3D" id="3.30.390.30">
    <property type="match status" value="1"/>
</dbReference>
<evidence type="ECO:0000256" key="4">
    <source>
        <dbReference type="ARBA" id="ARBA00022827"/>
    </source>
</evidence>
<evidence type="ECO:0000256" key="1">
    <source>
        <dbReference type="ARBA" id="ARBA00001974"/>
    </source>
</evidence>
<keyword evidence="3" id="KW-0285">Flavoprotein</keyword>
<reference evidence="7" key="1">
    <citation type="submission" date="2023-07" db="EMBL/GenBank/DDBJ databases">
        <title>Gilvimarinus algae sp. nov., isolated from the surface of Kelp.</title>
        <authorList>
            <person name="Sun Y.Y."/>
            <person name="Gong Y."/>
            <person name="Du Z.J."/>
        </authorList>
    </citation>
    <scope>NUCLEOTIDE SEQUENCE</scope>
    <source>
        <strain evidence="7">SDUM040014</strain>
    </source>
</reference>
<accession>A0ABT8TKZ1</accession>
<dbReference type="RefSeq" id="WP_302713612.1">
    <property type="nucleotide sequence ID" value="NZ_JAULRT010000059.1"/>
</dbReference>
<comment type="cofactor">
    <cofactor evidence="1">
        <name>FAD</name>
        <dbReference type="ChEBI" id="CHEBI:57692"/>
    </cofactor>
</comment>
<dbReference type="InterPro" id="IPR041575">
    <property type="entry name" value="Rubredoxin_C"/>
</dbReference>
<dbReference type="Pfam" id="PF18267">
    <property type="entry name" value="Rubredoxin_C"/>
    <property type="match status" value="1"/>
</dbReference>
<dbReference type="InterPro" id="IPR023753">
    <property type="entry name" value="FAD/NAD-binding_dom"/>
</dbReference>
<comment type="similarity">
    <text evidence="2">Belongs to the FAD-dependent oxidoreductase family.</text>
</comment>
<evidence type="ECO:0000313" key="8">
    <source>
        <dbReference type="Proteomes" id="UP001168380"/>
    </source>
</evidence>
<dbReference type="EMBL" id="JAULRT010000059">
    <property type="protein sequence ID" value="MDO3383007.1"/>
    <property type="molecule type" value="Genomic_DNA"/>
</dbReference>
<keyword evidence="4" id="KW-0274">FAD</keyword>
<dbReference type="Pfam" id="PF07992">
    <property type="entry name" value="Pyr_redox_2"/>
    <property type="match status" value="1"/>
</dbReference>
<proteinExistence type="inferred from homology"/>
<dbReference type="InterPro" id="IPR036188">
    <property type="entry name" value="FAD/NAD-bd_sf"/>
</dbReference>
<sequence>MLSVWLVQILKVVVHEHQKVAVVAHTRKRLLIVGNGMAAGRLLDELLKRGCPQLEITVIGDERQGSYNRIMLSPVLAGETRAPDIIGKPSSWYRDRGIRFVSGVQVKAIEREQQCVLTTEGSRLRYDHLVLAVGSRPATIPAENQDLGNLFSFRTLRDVDKLLNLARFHHLHGRQTDTDALVIGGGLLGLEAAYGLALKGLRVTLVHRSGWLLNRQLDDTAGGFLKQVLEQKGIDFVLSDEVARFTGSHQLTGAMFKSGRQLSCKLGVIATGITPNKELGLAAGLAGERAVAVDDTMATSDQHISAIGECVEFNGETFGLVEPIWQQCISLADRLCDNTRTPFVNAPVPTKLKVSGVNLFSAGEHLTKAEHRELIYRDDNAGIYRKLLLKDNRIVGVVLFGDTRDGQDYFAMMTEKQDVSAIAPLLLMGRAFYRAEDSEAA</sequence>
<dbReference type="Gene3D" id="3.50.50.60">
    <property type="entry name" value="FAD/NAD(P)-binding domain"/>
    <property type="match status" value="2"/>
</dbReference>
<evidence type="ECO:0000313" key="7">
    <source>
        <dbReference type="EMBL" id="MDO3383007.1"/>
    </source>
</evidence>
<dbReference type="InterPro" id="IPR050260">
    <property type="entry name" value="FAD-bd_OxRdtase"/>
</dbReference>
<dbReference type="SUPFAM" id="SSF51905">
    <property type="entry name" value="FAD/NAD(P)-binding domain"/>
    <property type="match status" value="2"/>
</dbReference>
<keyword evidence="8" id="KW-1185">Reference proteome</keyword>
<protein>
    <submittedName>
        <fullName evidence="7">FAD-dependent oxidoreductase</fullName>
    </submittedName>
</protein>
<comment type="caution">
    <text evidence="7">The sequence shown here is derived from an EMBL/GenBank/DDBJ whole genome shotgun (WGS) entry which is preliminary data.</text>
</comment>
<dbReference type="PANTHER" id="PTHR43429">
    <property type="entry name" value="PYRIDINE NUCLEOTIDE-DISULFIDE OXIDOREDUCTASE DOMAIN-CONTAINING"/>
    <property type="match status" value="1"/>
</dbReference>
<gene>
    <name evidence="7" type="ORF">QWI16_12580</name>
</gene>